<feature type="domain" description="Nudix hydrolase" evidence="8">
    <location>
        <begin position="39"/>
        <end position="243"/>
    </location>
</feature>
<proteinExistence type="predicted"/>
<dbReference type="AlphaFoldDB" id="A0A8H3IIV7"/>
<organism evidence="9 10">
    <name type="scientific">Imshaugia aleurites</name>
    <dbReference type="NCBI Taxonomy" id="172621"/>
    <lineage>
        <taxon>Eukaryota</taxon>
        <taxon>Fungi</taxon>
        <taxon>Dikarya</taxon>
        <taxon>Ascomycota</taxon>
        <taxon>Pezizomycotina</taxon>
        <taxon>Lecanoromycetes</taxon>
        <taxon>OSLEUM clade</taxon>
        <taxon>Lecanoromycetidae</taxon>
        <taxon>Lecanorales</taxon>
        <taxon>Lecanorineae</taxon>
        <taxon>Parmeliaceae</taxon>
        <taxon>Imshaugia</taxon>
    </lineage>
</organism>
<dbReference type="Pfam" id="PF00293">
    <property type="entry name" value="NUDIX"/>
    <property type="match status" value="1"/>
</dbReference>
<dbReference type="InterPro" id="IPR039121">
    <property type="entry name" value="NUDT19"/>
</dbReference>
<accession>A0A8H3IIV7</accession>
<dbReference type="GO" id="GO:0046872">
    <property type="term" value="F:metal ion binding"/>
    <property type="evidence" value="ECO:0007669"/>
    <property type="project" value="UniProtKB-KW"/>
</dbReference>
<protein>
    <recommendedName>
        <fullName evidence="8">Nudix hydrolase domain-containing protein</fullName>
    </recommendedName>
</protein>
<sequence length="366" mass="41134">MFRRRTDLEFFEAAMRGAFPSRHSRKRQASSKSVRELPPANPSASILLISPANHILLLHRVSSSSTFASAHVFPGGHCSPQDGHLPPSSDPRHHEDGPAYRHAAIRECFEESGILLARKRDDNEELVELAEEERDEGRKAVHGEEVPFAEWVDQKGGRMDTEGLIPFTRWLTPANIPKRYSTQMYLYFLPLESEMRLGRQTNQMHIPTPDGGVEHTAAKFAWAGEWIEAALKGECVLFPPQFFLLSLVADFLKQPLPESGEEEKLNTEQLREQRSQLLEFVKGGDPPWGEKCISPNPIKKSGNTLWMGMGDAGPELEGTGKSGDKERVLRVELSDVIERGKRTPRPKEVVIKKDFISGKRKIKGSL</sequence>
<dbReference type="InterPro" id="IPR000086">
    <property type="entry name" value="NUDIX_hydrolase_dom"/>
</dbReference>
<keyword evidence="3" id="KW-0479">Metal-binding</keyword>
<reference evidence="9" key="1">
    <citation type="submission" date="2021-03" db="EMBL/GenBank/DDBJ databases">
        <authorList>
            <person name="Tagirdzhanova G."/>
        </authorList>
    </citation>
    <scope>NUCLEOTIDE SEQUENCE</scope>
</reference>
<dbReference type="Gene3D" id="3.90.79.10">
    <property type="entry name" value="Nucleoside Triphosphate Pyrophosphohydrolase"/>
    <property type="match status" value="1"/>
</dbReference>
<dbReference type="OrthoDB" id="1695362at2759"/>
<evidence type="ECO:0000313" key="10">
    <source>
        <dbReference type="Proteomes" id="UP000664534"/>
    </source>
</evidence>
<name>A0A8H3IIV7_9LECA</name>
<dbReference type="InterPro" id="IPR015797">
    <property type="entry name" value="NUDIX_hydrolase-like_dom_sf"/>
</dbReference>
<keyword evidence="5" id="KW-0460">Magnesium</keyword>
<comment type="cofactor">
    <cofactor evidence="2">
        <name>Mg(2+)</name>
        <dbReference type="ChEBI" id="CHEBI:18420"/>
    </cofactor>
</comment>
<dbReference type="CDD" id="cd18870">
    <property type="entry name" value="NUDIX_AcylCoAdiphos_Nudt19"/>
    <property type="match status" value="1"/>
</dbReference>
<feature type="region of interest" description="Disordered" evidence="7">
    <location>
        <begin position="78"/>
        <end position="97"/>
    </location>
</feature>
<dbReference type="PANTHER" id="PTHR12318">
    <property type="entry name" value="TESTOSTERONE-REGULATED PROTEIN RP2"/>
    <property type="match status" value="1"/>
</dbReference>
<evidence type="ECO:0000256" key="6">
    <source>
        <dbReference type="ARBA" id="ARBA00023211"/>
    </source>
</evidence>
<dbReference type="GO" id="GO:0005739">
    <property type="term" value="C:mitochondrion"/>
    <property type="evidence" value="ECO:0007669"/>
    <property type="project" value="TreeGrafter"/>
</dbReference>
<evidence type="ECO:0000256" key="3">
    <source>
        <dbReference type="ARBA" id="ARBA00022723"/>
    </source>
</evidence>
<comment type="cofactor">
    <cofactor evidence="1">
        <name>Mn(2+)</name>
        <dbReference type="ChEBI" id="CHEBI:29035"/>
    </cofactor>
</comment>
<dbReference type="SUPFAM" id="SSF55811">
    <property type="entry name" value="Nudix"/>
    <property type="match status" value="1"/>
</dbReference>
<keyword evidence="6" id="KW-0464">Manganese</keyword>
<dbReference type="Proteomes" id="UP000664534">
    <property type="component" value="Unassembled WGS sequence"/>
</dbReference>
<evidence type="ECO:0000256" key="7">
    <source>
        <dbReference type="SAM" id="MobiDB-lite"/>
    </source>
</evidence>
<keyword evidence="10" id="KW-1185">Reference proteome</keyword>
<gene>
    <name evidence="9" type="ORF">IMSHALPRED_007968</name>
</gene>
<evidence type="ECO:0000313" key="9">
    <source>
        <dbReference type="EMBL" id="CAF9929647.1"/>
    </source>
</evidence>
<evidence type="ECO:0000256" key="1">
    <source>
        <dbReference type="ARBA" id="ARBA00001936"/>
    </source>
</evidence>
<evidence type="ECO:0000259" key="8">
    <source>
        <dbReference type="PROSITE" id="PS51462"/>
    </source>
</evidence>
<dbReference type="EMBL" id="CAJPDT010000054">
    <property type="protein sequence ID" value="CAF9929647.1"/>
    <property type="molecule type" value="Genomic_DNA"/>
</dbReference>
<keyword evidence="4" id="KW-0378">Hydrolase</keyword>
<evidence type="ECO:0000256" key="4">
    <source>
        <dbReference type="ARBA" id="ARBA00022801"/>
    </source>
</evidence>
<dbReference type="GO" id="GO:0016818">
    <property type="term" value="F:hydrolase activity, acting on acid anhydrides, in phosphorus-containing anhydrides"/>
    <property type="evidence" value="ECO:0007669"/>
    <property type="project" value="InterPro"/>
</dbReference>
<evidence type="ECO:0000256" key="5">
    <source>
        <dbReference type="ARBA" id="ARBA00022842"/>
    </source>
</evidence>
<comment type="caution">
    <text evidence="9">The sequence shown here is derived from an EMBL/GenBank/DDBJ whole genome shotgun (WGS) entry which is preliminary data.</text>
</comment>
<evidence type="ECO:0000256" key="2">
    <source>
        <dbReference type="ARBA" id="ARBA00001946"/>
    </source>
</evidence>
<feature type="region of interest" description="Disordered" evidence="7">
    <location>
        <begin position="21"/>
        <end position="41"/>
    </location>
</feature>
<dbReference type="PANTHER" id="PTHR12318:SF0">
    <property type="entry name" value="ACYL-COENZYME A DIPHOSPHATASE NUDT19"/>
    <property type="match status" value="1"/>
</dbReference>
<dbReference type="PROSITE" id="PS51462">
    <property type="entry name" value="NUDIX"/>
    <property type="match status" value="1"/>
</dbReference>